<accession>A0A7X6QZI2</accession>
<keyword evidence="3" id="KW-1185">Reference proteome</keyword>
<proteinExistence type="predicted"/>
<protein>
    <submittedName>
        <fullName evidence="2">Uncharacterized protein</fullName>
    </submittedName>
</protein>
<dbReference type="EMBL" id="JAAXOX010000004">
    <property type="protein sequence ID" value="NKY23137.1"/>
    <property type="molecule type" value="Genomic_DNA"/>
</dbReference>
<reference evidence="2 3" key="1">
    <citation type="submission" date="2020-04" db="EMBL/GenBank/DDBJ databases">
        <title>MicrobeNet Type strains.</title>
        <authorList>
            <person name="Nicholson A.C."/>
        </authorList>
    </citation>
    <scope>NUCLEOTIDE SEQUENCE [LARGE SCALE GENOMIC DNA]</scope>
    <source>
        <strain evidence="2 3">ATCC BAA-788</strain>
    </source>
</reference>
<keyword evidence="1" id="KW-0472">Membrane</keyword>
<dbReference type="Proteomes" id="UP000581206">
    <property type="component" value="Unassembled WGS sequence"/>
</dbReference>
<feature type="transmembrane region" description="Helical" evidence="1">
    <location>
        <begin position="168"/>
        <end position="190"/>
    </location>
</feature>
<feature type="transmembrane region" description="Helical" evidence="1">
    <location>
        <begin position="86"/>
        <end position="107"/>
    </location>
</feature>
<feature type="transmembrane region" description="Helical" evidence="1">
    <location>
        <begin position="119"/>
        <end position="137"/>
    </location>
</feature>
<evidence type="ECO:0000256" key="1">
    <source>
        <dbReference type="SAM" id="Phobius"/>
    </source>
</evidence>
<keyword evidence="1" id="KW-1133">Transmembrane helix</keyword>
<name>A0A7X6QZI2_9CELL</name>
<comment type="caution">
    <text evidence="2">The sequence shown here is derived from an EMBL/GenBank/DDBJ whole genome shotgun (WGS) entry which is preliminary data.</text>
</comment>
<keyword evidence="1" id="KW-0812">Transmembrane</keyword>
<feature type="transmembrane region" description="Helical" evidence="1">
    <location>
        <begin position="63"/>
        <end position="80"/>
    </location>
</feature>
<dbReference type="RefSeq" id="WP_168630248.1">
    <property type="nucleotide sequence ID" value="NZ_BONL01000001.1"/>
</dbReference>
<feature type="transmembrane region" description="Helical" evidence="1">
    <location>
        <begin position="143"/>
        <end position="161"/>
    </location>
</feature>
<evidence type="ECO:0000313" key="3">
    <source>
        <dbReference type="Proteomes" id="UP000581206"/>
    </source>
</evidence>
<dbReference type="AlphaFoldDB" id="A0A7X6QZI2"/>
<feature type="transmembrane region" description="Helical" evidence="1">
    <location>
        <begin position="34"/>
        <end position="51"/>
    </location>
</feature>
<feature type="transmembrane region" description="Helical" evidence="1">
    <location>
        <begin position="231"/>
        <end position="254"/>
    </location>
</feature>
<gene>
    <name evidence="2" type="ORF">HGA03_10735</name>
</gene>
<organism evidence="2 3">
    <name type="scientific">Cellulomonas denverensis</name>
    <dbReference type="NCBI Taxonomy" id="264297"/>
    <lineage>
        <taxon>Bacteria</taxon>
        <taxon>Bacillati</taxon>
        <taxon>Actinomycetota</taxon>
        <taxon>Actinomycetes</taxon>
        <taxon>Micrococcales</taxon>
        <taxon>Cellulomonadaceae</taxon>
        <taxon>Cellulomonas</taxon>
    </lineage>
</organism>
<evidence type="ECO:0000313" key="2">
    <source>
        <dbReference type="EMBL" id="NKY23137.1"/>
    </source>
</evidence>
<feature type="transmembrane region" description="Helical" evidence="1">
    <location>
        <begin position="196"/>
        <end position="219"/>
    </location>
</feature>
<sequence>MQASNRAVTSAVLATLVAVAGVVGDLSVAGHSGPVLAGLLVLLGVVFALGWPEVAGLPARLHSTVVIALGGAAAVLAVWLSREQAMLNQVPAVFAGVVLAAFIAELVRRDGRERLVESVAGTIAGALVPVCSVGWLAAERTVAGDAVVVAGAVALAVGSAVSAFPLCGWLRVGAVIVGATAAGAVVGVSLSEIGLLSGVLLGLAVGILVAAATELFGLLDDDSRAWSRGAVWSVAALPVAVTGILVYLAGRVLIG</sequence>